<dbReference type="GO" id="GO:0005694">
    <property type="term" value="C:chromosome"/>
    <property type="evidence" value="ECO:0007669"/>
    <property type="project" value="TreeGrafter"/>
</dbReference>
<dbReference type="InterPro" id="IPR057240">
    <property type="entry name" value="ParB_dimer_C"/>
</dbReference>
<comment type="caution">
    <text evidence="7">The sequence shown here is derived from an EMBL/GenBank/DDBJ whole genome shotgun (WGS) entry which is preliminary data.</text>
</comment>
<evidence type="ECO:0000313" key="7">
    <source>
        <dbReference type="EMBL" id="HIT84976.1"/>
    </source>
</evidence>
<dbReference type="SUPFAM" id="SSF109709">
    <property type="entry name" value="KorB DNA-binding domain-like"/>
    <property type="match status" value="1"/>
</dbReference>
<dbReference type="Pfam" id="PF23552">
    <property type="entry name" value="ParB_C"/>
    <property type="match status" value="1"/>
</dbReference>
<dbReference type="Gene3D" id="1.10.10.2830">
    <property type="match status" value="1"/>
</dbReference>
<sequence>MLKKGLGKGLDMLFESAPHEDEAAAESSVSPQDVSETQLTLIEPNRNQPRRSFDPEKIDELAQSIREHGLIQPIIITPAQNGRYTIVAGERRWRAAKKAGLKTVPTVIREYSPEETAQIALIENLQREDLNPIEEAAGYRRLMDEFSLTQEAVSEKIGKSRSAVANSLRLLSLDDELQKLVSDGKISGGHARALLAVGDNDARRELADKIISGGLNVRQAETLAKKLSKPKRTKPQQPPNDAYTAELERIGDRISSELGTKVSISETKKRGRIEIEYYGADDLERILSALGINL</sequence>
<dbReference type="Pfam" id="PF17762">
    <property type="entry name" value="HTH_ParB"/>
    <property type="match status" value="1"/>
</dbReference>
<dbReference type="GO" id="GO:0045881">
    <property type="term" value="P:positive regulation of sporulation resulting in formation of a cellular spore"/>
    <property type="evidence" value="ECO:0007669"/>
    <property type="project" value="TreeGrafter"/>
</dbReference>
<dbReference type="InterPro" id="IPR050336">
    <property type="entry name" value="Chromosome_partition/occlusion"/>
</dbReference>
<feature type="compositionally biased region" description="Polar residues" evidence="5">
    <location>
        <begin position="27"/>
        <end position="40"/>
    </location>
</feature>
<dbReference type="GO" id="GO:0009295">
    <property type="term" value="C:nucleoid"/>
    <property type="evidence" value="ECO:0007669"/>
    <property type="project" value="UniProtKB-SubCell"/>
</dbReference>
<dbReference type="FunFam" id="1.10.10.2830:FF:000001">
    <property type="entry name" value="Chromosome partitioning protein ParB"/>
    <property type="match status" value="1"/>
</dbReference>
<name>A0A9D1KQF7_9FIRM</name>
<dbReference type="AlphaFoldDB" id="A0A9D1KQF7"/>
<evidence type="ECO:0000313" key="8">
    <source>
        <dbReference type="Proteomes" id="UP000824165"/>
    </source>
</evidence>
<feature type="domain" description="ParB-like N-terminal" evidence="6">
    <location>
        <begin position="35"/>
        <end position="125"/>
    </location>
</feature>
<dbReference type="CDD" id="cd16393">
    <property type="entry name" value="SPO0J_N"/>
    <property type="match status" value="1"/>
</dbReference>
<comment type="similarity">
    <text evidence="2">Belongs to the ParB family.</text>
</comment>
<accession>A0A9D1KQF7</accession>
<dbReference type="InterPro" id="IPR004437">
    <property type="entry name" value="ParB/RepB/Spo0J"/>
</dbReference>
<evidence type="ECO:0000256" key="2">
    <source>
        <dbReference type="ARBA" id="ARBA00006295"/>
    </source>
</evidence>
<dbReference type="Pfam" id="PF02195">
    <property type="entry name" value="ParB_N"/>
    <property type="match status" value="1"/>
</dbReference>
<evidence type="ECO:0000256" key="3">
    <source>
        <dbReference type="ARBA" id="ARBA00022829"/>
    </source>
</evidence>
<feature type="region of interest" description="Disordered" evidence="5">
    <location>
        <begin position="13"/>
        <end position="53"/>
    </location>
</feature>
<reference evidence="7" key="2">
    <citation type="journal article" date="2021" name="PeerJ">
        <title>Extensive microbial diversity within the chicken gut microbiome revealed by metagenomics and culture.</title>
        <authorList>
            <person name="Gilroy R."/>
            <person name="Ravi A."/>
            <person name="Getino M."/>
            <person name="Pursley I."/>
            <person name="Horton D.L."/>
            <person name="Alikhan N.F."/>
            <person name="Baker D."/>
            <person name="Gharbi K."/>
            <person name="Hall N."/>
            <person name="Watson M."/>
            <person name="Adriaenssens E.M."/>
            <person name="Foster-Nyarko E."/>
            <person name="Jarju S."/>
            <person name="Secka A."/>
            <person name="Antonio M."/>
            <person name="Oren A."/>
            <person name="Chaudhuri R.R."/>
            <person name="La Ragione R."/>
            <person name="Hildebrand F."/>
            <person name="Pallen M.J."/>
        </authorList>
    </citation>
    <scope>NUCLEOTIDE SEQUENCE</scope>
    <source>
        <strain evidence="7">CHK181-108</strain>
    </source>
</reference>
<dbReference type="EMBL" id="DVLU01000030">
    <property type="protein sequence ID" value="HIT84976.1"/>
    <property type="molecule type" value="Genomic_DNA"/>
</dbReference>
<dbReference type="InterPro" id="IPR041468">
    <property type="entry name" value="HTH_ParB/Spo0J"/>
</dbReference>
<dbReference type="PANTHER" id="PTHR33375">
    <property type="entry name" value="CHROMOSOME-PARTITIONING PROTEIN PARB-RELATED"/>
    <property type="match status" value="1"/>
</dbReference>
<dbReference type="Proteomes" id="UP000824165">
    <property type="component" value="Unassembled WGS sequence"/>
</dbReference>
<keyword evidence="3" id="KW-0159">Chromosome partition</keyword>
<evidence type="ECO:0000256" key="1">
    <source>
        <dbReference type="ARBA" id="ARBA00004453"/>
    </source>
</evidence>
<gene>
    <name evidence="7" type="ORF">IAA60_03605</name>
</gene>
<evidence type="ECO:0000259" key="6">
    <source>
        <dbReference type="SMART" id="SM00470"/>
    </source>
</evidence>
<dbReference type="GO" id="GO:0007059">
    <property type="term" value="P:chromosome segregation"/>
    <property type="evidence" value="ECO:0007669"/>
    <property type="project" value="UniProtKB-KW"/>
</dbReference>
<evidence type="ECO:0000256" key="4">
    <source>
        <dbReference type="ARBA" id="ARBA00023125"/>
    </source>
</evidence>
<dbReference type="GO" id="GO:0003677">
    <property type="term" value="F:DNA binding"/>
    <property type="evidence" value="ECO:0007669"/>
    <property type="project" value="UniProtKB-KW"/>
</dbReference>
<evidence type="ECO:0000256" key="5">
    <source>
        <dbReference type="SAM" id="MobiDB-lite"/>
    </source>
</evidence>
<organism evidence="7 8">
    <name type="scientific">Candidatus Ornithomonoglobus intestinigallinarum</name>
    <dbReference type="NCBI Taxonomy" id="2840894"/>
    <lineage>
        <taxon>Bacteria</taxon>
        <taxon>Bacillati</taxon>
        <taxon>Bacillota</taxon>
        <taxon>Clostridia</taxon>
        <taxon>Candidatus Ornithomonoglobus</taxon>
    </lineage>
</organism>
<dbReference type="SUPFAM" id="SSF110849">
    <property type="entry name" value="ParB/Sulfiredoxin"/>
    <property type="match status" value="1"/>
</dbReference>
<dbReference type="SMART" id="SM00470">
    <property type="entry name" value="ParB"/>
    <property type="match status" value="1"/>
</dbReference>
<comment type="subcellular location">
    <subcellularLocation>
        <location evidence="1">Cytoplasm</location>
        <location evidence="1">Nucleoid</location>
    </subcellularLocation>
</comment>
<dbReference type="NCBIfam" id="TIGR00180">
    <property type="entry name" value="parB_part"/>
    <property type="match status" value="1"/>
</dbReference>
<reference evidence="7" key="1">
    <citation type="submission" date="2020-10" db="EMBL/GenBank/DDBJ databases">
        <authorList>
            <person name="Gilroy R."/>
        </authorList>
    </citation>
    <scope>NUCLEOTIDE SEQUENCE</scope>
    <source>
        <strain evidence="7">CHK181-108</strain>
    </source>
</reference>
<dbReference type="Gene3D" id="3.90.1530.30">
    <property type="match status" value="1"/>
</dbReference>
<keyword evidence="4" id="KW-0238">DNA-binding</keyword>
<proteinExistence type="inferred from homology"/>
<dbReference type="FunFam" id="3.90.1530.30:FF:000001">
    <property type="entry name" value="Chromosome partitioning protein ParB"/>
    <property type="match status" value="1"/>
</dbReference>
<protein>
    <submittedName>
        <fullName evidence="7">ParB/RepB/Spo0J family partition protein</fullName>
    </submittedName>
</protein>
<dbReference type="InterPro" id="IPR036086">
    <property type="entry name" value="ParB/Sulfiredoxin_sf"/>
</dbReference>
<dbReference type="InterPro" id="IPR003115">
    <property type="entry name" value="ParB_N"/>
</dbReference>
<dbReference type="PANTHER" id="PTHR33375:SF1">
    <property type="entry name" value="CHROMOSOME-PARTITIONING PROTEIN PARB-RELATED"/>
    <property type="match status" value="1"/>
</dbReference>